<dbReference type="PRINTS" id="PR00625">
    <property type="entry name" value="JDOMAIN"/>
</dbReference>
<feature type="domain" description="J" evidence="1">
    <location>
        <begin position="92"/>
        <end position="157"/>
    </location>
</feature>
<dbReference type="InterPro" id="IPR036869">
    <property type="entry name" value="J_dom_sf"/>
</dbReference>
<dbReference type="CDD" id="cd06257">
    <property type="entry name" value="DnaJ"/>
    <property type="match status" value="1"/>
</dbReference>
<dbReference type="InterPro" id="IPR052763">
    <property type="entry name" value="DnaJ_C4"/>
</dbReference>
<dbReference type="InterPro" id="IPR018253">
    <property type="entry name" value="DnaJ_domain_CS"/>
</dbReference>
<sequence>MKNDILKDKKLLTRFVLKLRFLPDTPALIQFVAVDEDYLLLCSRIVNASTDDSRNFKLLEDICLKQEFDFQVLKEKLIPVARAFGLAEDESDHYELLGVSRDADPDEIKKSFRKRVLQVHPDTGDQISDSGREFINLQTAYQILSDPFLRQQYDENLQDVNTWKEKANHIHRLNPLVSQDSNQNQSTRTKIFYPQITQIFSLG</sequence>
<reference evidence="2" key="1">
    <citation type="journal article" date="2014" name="Front. Microbiol.">
        <title>High frequency of phylogenetically diverse reductive dehalogenase-homologous genes in deep subseafloor sedimentary metagenomes.</title>
        <authorList>
            <person name="Kawai M."/>
            <person name="Futagami T."/>
            <person name="Toyoda A."/>
            <person name="Takaki Y."/>
            <person name="Nishi S."/>
            <person name="Hori S."/>
            <person name="Arai W."/>
            <person name="Tsubouchi T."/>
            <person name="Morono Y."/>
            <person name="Uchiyama I."/>
            <person name="Ito T."/>
            <person name="Fujiyama A."/>
            <person name="Inagaki F."/>
            <person name="Takami H."/>
        </authorList>
    </citation>
    <scope>NUCLEOTIDE SEQUENCE</scope>
    <source>
        <strain evidence="2">Expedition CK06-06</strain>
    </source>
</reference>
<dbReference type="Gene3D" id="1.10.287.110">
    <property type="entry name" value="DnaJ domain"/>
    <property type="match status" value="1"/>
</dbReference>
<gene>
    <name evidence="2" type="ORF">S01H4_26341</name>
</gene>
<accession>X1AN11</accession>
<organism evidence="2">
    <name type="scientific">marine sediment metagenome</name>
    <dbReference type="NCBI Taxonomy" id="412755"/>
    <lineage>
        <taxon>unclassified sequences</taxon>
        <taxon>metagenomes</taxon>
        <taxon>ecological metagenomes</taxon>
    </lineage>
</organism>
<dbReference type="InterPro" id="IPR001623">
    <property type="entry name" value="DnaJ_domain"/>
</dbReference>
<dbReference type="SMART" id="SM00271">
    <property type="entry name" value="DnaJ"/>
    <property type="match status" value="1"/>
</dbReference>
<dbReference type="Pfam" id="PF00226">
    <property type="entry name" value="DnaJ"/>
    <property type="match status" value="1"/>
</dbReference>
<dbReference type="PANTHER" id="PTHR44825">
    <property type="match status" value="1"/>
</dbReference>
<dbReference type="AlphaFoldDB" id="X1AN11"/>
<comment type="caution">
    <text evidence="2">The sequence shown here is derived from an EMBL/GenBank/DDBJ whole genome shotgun (WGS) entry which is preliminary data.</text>
</comment>
<evidence type="ECO:0000313" key="2">
    <source>
        <dbReference type="EMBL" id="GAG84100.1"/>
    </source>
</evidence>
<dbReference type="PANTHER" id="PTHR44825:SF1">
    <property type="entry name" value="DNAJ HOMOLOG SUBFAMILY C MEMBER 4"/>
    <property type="match status" value="1"/>
</dbReference>
<dbReference type="PROSITE" id="PS50076">
    <property type="entry name" value="DNAJ_2"/>
    <property type="match status" value="1"/>
</dbReference>
<proteinExistence type="predicted"/>
<dbReference type="EMBL" id="BART01012689">
    <property type="protein sequence ID" value="GAG84100.1"/>
    <property type="molecule type" value="Genomic_DNA"/>
</dbReference>
<dbReference type="SUPFAM" id="SSF46565">
    <property type="entry name" value="Chaperone J-domain"/>
    <property type="match status" value="1"/>
</dbReference>
<evidence type="ECO:0000259" key="1">
    <source>
        <dbReference type="PROSITE" id="PS50076"/>
    </source>
</evidence>
<dbReference type="PROSITE" id="PS00636">
    <property type="entry name" value="DNAJ_1"/>
    <property type="match status" value="1"/>
</dbReference>
<protein>
    <recommendedName>
        <fullName evidence="1">J domain-containing protein</fullName>
    </recommendedName>
</protein>
<name>X1AN11_9ZZZZ</name>